<feature type="region of interest" description="Disordered" evidence="1">
    <location>
        <begin position="82"/>
        <end position="170"/>
    </location>
</feature>
<sequence length="170" mass="19015">MPPKKKVAATSEGAENGDSNDSTFRWTAENDRTLLILTLGRTLGPDDYHKLVEALPGSNYNGVRIRVSKYRVEQRKRFDELGWEMPEGVKAPATPRKKEPATPRKKRDASEVAGGDDGAETPKKKPRAKKTKKVEPEQEADVEHEVSAMEGAVKEEEVKEEMVKDEVDEI</sequence>
<evidence type="ECO:0000313" key="2">
    <source>
        <dbReference type="EMBL" id="KAF2128347.1"/>
    </source>
</evidence>
<reference evidence="2" key="1">
    <citation type="journal article" date="2020" name="Stud. Mycol.">
        <title>101 Dothideomycetes genomes: a test case for predicting lifestyles and emergence of pathogens.</title>
        <authorList>
            <person name="Haridas S."/>
            <person name="Albert R."/>
            <person name="Binder M."/>
            <person name="Bloem J."/>
            <person name="Labutti K."/>
            <person name="Salamov A."/>
            <person name="Andreopoulos B."/>
            <person name="Baker S."/>
            <person name="Barry K."/>
            <person name="Bills G."/>
            <person name="Bluhm B."/>
            <person name="Cannon C."/>
            <person name="Castanera R."/>
            <person name="Culley D."/>
            <person name="Daum C."/>
            <person name="Ezra D."/>
            <person name="Gonzalez J."/>
            <person name="Henrissat B."/>
            <person name="Kuo A."/>
            <person name="Liang C."/>
            <person name="Lipzen A."/>
            <person name="Lutzoni F."/>
            <person name="Magnuson J."/>
            <person name="Mondo S."/>
            <person name="Nolan M."/>
            <person name="Ohm R."/>
            <person name="Pangilinan J."/>
            <person name="Park H.-J."/>
            <person name="Ramirez L."/>
            <person name="Alfaro M."/>
            <person name="Sun H."/>
            <person name="Tritt A."/>
            <person name="Yoshinaga Y."/>
            <person name="Zwiers L.-H."/>
            <person name="Turgeon B."/>
            <person name="Goodwin S."/>
            <person name="Spatafora J."/>
            <person name="Crous P."/>
            <person name="Grigoriev I."/>
        </authorList>
    </citation>
    <scope>NUCLEOTIDE SEQUENCE</scope>
    <source>
        <strain evidence="2">CBS 119687</strain>
    </source>
</reference>
<evidence type="ECO:0000313" key="3">
    <source>
        <dbReference type="Proteomes" id="UP000799771"/>
    </source>
</evidence>
<dbReference type="RefSeq" id="XP_033522736.1">
    <property type="nucleotide sequence ID" value="XM_033666417.1"/>
</dbReference>
<protein>
    <submittedName>
        <fullName evidence="2">Uncharacterized protein</fullName>
    </submittedName>
</protein>
<dbReference type="AlphaFoldDB" id="A0A6A6ABV8"/>
<dbReference type="Proteomes" id="UP000799771">
    <property type="component" value="Unassembled WGS sequence"/>
</dbReference>
<proteinExistence type="predicted"/>
<gene>
    <name evidence="2" type="ORF">P153DRAFT_35311</name>
</gene>
<accession>A0A6A6ABV8</accession>
<feature type="compositionally biased region" description="Basic and acidic residues" evidence="1">
    <location>
        <begin position="133"/>
        <end position="170"/>
    </location>
</feature>
<dbReference type="OrthoDB" id="3889136at2759"/>
<organism evidence="2 3">
    <name type="scientific">Dothidotthia symphoricarpi CBS 119687</name>
    <dbReference type="NCBI Taxonomy" id="1392245"/>
    <lineage>
        <taxon>Eukaryota</taxon>
        <taxon>Fungi</taxon>
        <taxon>Dikarya</taxon>
        <taxon>Ascomycota</taxon>
        <taxon>Pezizomycotina</taxon>
        <taxon>Dothideomycetes</taxon>
        <taxon>Pleosporomycetidae</taxon>
        <taxon>Pleosporales</taxon>
        <taxon>Dothidotthiaceae</taxon>
        <taxon>Dothidotthia</taxon>
    </lineage>
</organism>
<feature type="region of interest" description="Disordered" evidence="1">
    <location>
        <begin position="1"/>
        <end position="24"/>
    </location>
</feature>
<keyword evidence="3" id="KW-1185">Reference proteome</keyword>
<dbReference type="GeneID" id="54406849"/>
<name>A0A6A6ABV8_9PLEO</name>
<evidence type="ECO:0000256" key="1">
    <source>
        <dbReference type="SAM" id="MobiDB-lite"/>
    </source>
</evidence>
<dbReference type="EMBL" id="ML977508">
    <property type="protein sequence ID" value="KAF2128347.1"/>
    <property type="molecule type" value="Genomic_DNA"/>
</dbReference>